<dbReference type="Proteomes" id="UP000313359">
    <property type="component" value="Unassembled WGS sequence"/>
</dbReference>
<evidence type="ECO:0000313" key="2">
    <source>
        <dbReference type="Proteomes" id="UP000313359"/>
    </source>
</evidence>
<dbReference type="AlphaFoldDB" id="A0A5C2RNR3"/>
<sequence>MPPRGSAGAPSFDPNSDVRSIIGFFEDLEYCFEQAGVDSPRERKDHAVRYAPDTEKNIWRSYLEFTDANKTWEDFKNAVLAEYIGDGGKTLFTLRDLDMLVKMTVKNGVHSIKEFNEYSRKFRDIATFLVSGGYLREDDRDYCFVQGLQDDLRAQVLERLKITHPQVLAPRQQYSITQVTEAAQHILEATVPSSFNHHRLAFPAASASPSTSATTPSPIKSELAEVTEALRAMASTFAQFQRAQLASASQPPVALGPAARQLPPHMSASQNITQPAPGPRTCFYCGDPTHTIRRCAQVEADIQDGLVTRNERLEVVLVNGSYVPSTTPGATLRKRVQEYYRQHPEVRSTAPAAPQLFFSPVSHTVNHTMT</sequence>
<evidence type="ECO:0000313" key="1">
    <source>
        <dbReference type="EMBL" id="RPD52165.1"/>
    </source>
</evidence>
<dbReference type="EMBL" id="ML122404">
    <property type="protein sequence ID" value="RPD52165.1"/>
    <property type="molecule type" value="Genomic_DNA"/>
</dbReference>
<proteinExistence type="predicted"/>
<reference evidence="1" key="1">
    <citation type="journal article" date="2018" name="Genome Biol. Evol.">
        <title>Genomics and development of Lentinus tigrinus, a white-rot wood-decaying mushroom with dimorphic fruiting bodies.</title>
        <authorList>
            <person name="Wu B."/>
            <person name="Xu Z."/>
            <person name="Knudson A."/>
            <person name="Carlson A."/>
            <person name="Chen N."/>
            <person name="Kovaka S."/>
            <person name="LaButti K."/>
            <person name="Lipzen A."/>
            <person name="Pennachio C."/>
            <person name="Riley R."/>
            <person name="Schakwitz W."/>
            <person name="Umezawa K."/>
            <person name="Ohm R.A."/>
            <person name="Grigoriev I.V."/>
            <person name="Nagy L.G."/>
            <person name="Gibbons J."/>
            <person name="Hibbett D."/>
        </authorList>
    </citation>
    <scope>NUCLEOTIDE SEQUENCE [LARGE SCALE GENOMIC DNA]</scope>
    <source>
        <strain evidence="1">ALCF2SS1-6</strain>
    </source>
</reference>
<evidence type="ECO:0008006" key="3">
    <source>
        <dbReference type="Google" id="ProtNLM"/>
    </source>
</evidence>
<accession>A0A5C2RNR3</accession>
<dbReference type="OrthoDB" id="2801388at2759"/>
<organism evidence="1 2">
    <name type="scientific">Lentinus tigrinus ALCF2SS1-6</name>
    <dbReference type="NCBI Taxonomy" id="1328759"/>
    <lineage>
        <taxon>Eukaryota</taxon>
        <taxon>Fungi</taxon>
        <taxon>Dikarya</taxon>
        <taxon>Basidiomycota</taxon>
        <taxon>Agaricomycotina</taxon>
        <taxon>Agaricomycetes</taxon>
        <taxon>Polyporales</taxon>
        <taxon>Polyporaceae</taxon>
        <taxon>Lentinus</taxon>
    </lineage>
</organism>
<keyword evidence="2" id="KW-1185">Reference proteome</keyword>
<protein>
    <recommendedName>
        <fullName evidence="3">CCHC-type domain-containing protein</fullName>
    </recommendedName>
</protein>
<dbReference type="STRING" id="1328759.A0A5C2RNR3"/>
<feature type="non-terminal residue" evidence="1">
    <location>
        <position position="370"/>
    </location>
</feature>
<gene>
    <name evidence="1" type="ORF">L227DRAFT_474602</name>
</gene>
<name>A0A5C2RNR3_9APHY</name>